<dbReference type="GO" id="GO:0008236">
    <property type="term" value="F:serine-type peptidase activity"/>
    <property type="evidence" value="ECO:0007669"/>
    <property type="project" value="InterPro"/>
</dbReference>
<dbReference type="OrthoDB" id="9809549at2"/>
<comment type="caution">
    <text evidence="5">The sequence shown here is derived from an EMBL/GenBank/DDBJ whole genome shotgun (WGS) entry which is preliminary data.</text>
</comment>
<keyword evidence="6" id="KW-1185">Reference proteome</keyword>
<dbReference type="SUPFAM" id="SSF53474">
    <property type="entry name" value="alpha/beta-Hydrolases"/>
    <property type="match status" value="1"/>
</dbReference>
<dbReference type="GO" id="GO:0006508">
    <property type="term" value="P:proteolysis"/>
    <property type="evidence" value="ECO:0007669"/>
    <property type="project" value="InterPro"/>
</dbReference>
<evidence type="ECO:0000259" key="3">
    <source>
        <dbReference type="Pfam" id="PF01738"/>
    </source>
</evidence>
<dbReference type="Pfam" id="PF00326">
    <property type="entry name" value="Peptidase_S9"/>
    <property type="match status" value="1"/>
</dbReference>
<dbReference type="InterPro" id="IPR029058">
    <property type="entry name" value="AB_hydrolase_fold"/>
</dbReference>
<evidence type="ECO:0000259" key="4">
    <source>
        <dbReference type="Pfam" id="PF07833"/>
    </source>
</evidence>
<feature type="domain" description="Copper amine oxidase-like N-terminal" evidence="4">
    <location>
        <begin position="39"/>
        <end position="108"/>
    </location>
</feature>
<proteinExistence type="predicted"/>
<keyword evidence="1" id="KW-0732">Signal</keyword>
<feature type="domain" description="Peptidase S9 prolyl oligopeptidase catalytic" evidence="2">
    <location>
        <begin position="295"/>
        <end position="369"/>
    </location>
</feature>
<gene>
    <name evidence="5" type="ORF">EJP77_20360</name>
</gene>
<dbReference type="Pfam" id="PF07833">
    <property type="entry name" value="Cu_amine_oxidN1"/>
    <property type="match status" value="1"/>
</dbReference>
<dbReference type="SUPFAM" id="SSF55383">
    <property type="entry name" value="Copper amine oxidase, domain N"/>
    <property type="match status" value="1"/>
</dbReference>
<dbReference type="Pfam" id="PF01738">
    <property type="entry name" value="DLH"/>
    <property type="match status" value="1"/>
</dbReference>
<accession>A0A433X0T8</accession>
<dbReference type="InterPro" id="IPR036582">
    <property type="entry name" value="Mao_N_sf"/>
</dbReference>
<dbReference type="PANTHER" id="PTHR43265">
    <property type="entry name" value="ESTERASE ESTD"/>
    <property type="match status" value="1"/>
</dbReference>
<sequence length="545" mass="58194">MSKGPRNKLLHTAAAAALALSLSLPAAAGAAAGSSSAIAPVRDTANKIGASVTWNQKTQTVTLTKKSTILVMTAGKKSAKLNGKPVTLSEPLRVVRNQAMISPDAVTKWFKDSPVVAAPPAEAGLPGDSFIAALKSGDSAKAQKLMSPAFQLSLTAPQLQGLWKGYAQVYGNPTTQLSRTVAPNSVHTNITYSFQTAGAPVNYTLRLNKEGKVDDLFIGPGSTAAYTNPSYVNPTSFTEEEVTIGEGVFALPGVLTKPASGGPAPVVVLVQGSGPHDRDSSIGGSKPFRDLANGLASQGIAVLRYDKISYEHTFKFAANPRATIKQETVDDAISAVRFLSTRKDVDRSNIFVAGHSQGGFALPLILNADKDERNIKGSIMLAGPSSSFIDVAQEQQRELISRVKSLGGDPTPYEKNAEVWAAAAKLLSDPQYSPDHLPSSFPLGSAYWWYTLKDYKPVDVAKTQKGPLLILAGENDWQVPMTQFNTWKNELTNRTDVQYKSYPKVNHLLSEYDGLSTGAEYSQAAHVTESMVNDIAAWVKSITKS</sequence>
<keyword evidence="5" id="KW-0378">Hydrolase</keyword>
<name>A0A433X0T8_9BACL</name>
<evidence type="ECO:0000256" key="1">
    <source>
        <dbReference type="SAM" id="SignalP"/>
    </source>
</evidence>
<dbReference type="Gene3D" id="3.30.457.10">
    <property type="entry name" value="Copper amine oxidase-like, N-terminal domain"/>
    <property type="match status" value="1"/>
</dbReference>
<dbReference type="PROSITE" id="PS51318">
    <property type="entry name" value="TAT"/>
    <property type="match status" value="1"/>
</dbReference>
<dbReference type="InterPro" id="IPR001375">
    <property type="entry name" value="Peptidase_S9_cat"/>
</dbReference>
<feature type="domain" description="Dienelactone hydrolase" evidence="3">
    <location>
        <begin position="445"/>
        <end position="511"/>
    </location>
</feature>
<dbReference type="AlphaFoldDB" id="A0A433X0T8"/>
<feature type="chain" id="PRO_5039629981" evidence="1">
    <location>
        <begin position="29"/>
        <end position="545"/>
    </location>
</feature>
<dbReference type="InterPro" id="IPR012854">
    <property type="entry name" value="Cu_amine_oxidase-like_N"/>
</dbReference>
<dbReference type="InterPro" id="IPR002925">
    <property type="entry name" value="Dienelactn_hydro"/>
</dbReference>
<protein>
    <submittedName>
        <fullName evidence="5">Alpha/beta fold hydrolase</fullName>
    </submittedName>
</protein>
<dbReference type="Gene3D" id="3.40.50.1820">
    <property type="entry name" value="alpha/beta hydrolase"/>
    <property type="match status" value="1"/>
</dbReference>
<reference evidence="5 6" key="1">
    <citation type="submission" date="2018-12" db="EMBL/GenBank/DDBJ databases">
        <authorList>
            <person name="Sun L."/>
            <person name="Chen Z."/>
        </authorList>
    </citation>
    <scope>NUCLEOTIDE SEQUENCE [LARGE SCALE GENOMIC DNA]</scope>
    <source>
        <strain evidence="5 6">3-5-3</strain>
    </source>
</reference>
<dbReference type="InterPro" id="IPR053145">
    <property type="entry name" value="AB_hydrolase_Est10"/>
</dbReference>
<dbReference type="EMBL" id="RZNX01000017">
    <property type="protein sequence ID" value="RUT27671.1"/>
    <property type="molecule type" value="Genomic_DNA"/>
</dbReference>
<organism evidence="5 6">
    <name type="scientific">Paenibacillus zeisoli</name>
    <dbReference type="NCBI Taxonomy" id="2496267"/>
    <lineage>
        <taxon>Bacteria</taxon>
        <taxon>Bacillati</taxon>
        <taxon>Bacillota</taxon>
        <taxon>Bacilli</taxon>
        <taxon>Bacillales</taxon>
        <taxon>Paenibacillaceae</taxon>
        <taxon>Paenibacillus</taxon>
    </lineage>
</organism>
<dbReference type="PANTHER" id="PTHR43265:SF1">
    <property type="entry name" value="ESTERASE ESTD"/>
    <property type="match status" value="1"/>
</dbReference>
<feature type="signal peptide" evidence="1">
    <location>
        <begin position="1"/>
        <end position="28"/>
    </location>
</feature>
<dbReference type="Proteomes" id="UP000272464">
    <property type="component" value="Unassembled WGS sequence"/>
</dbReference>
<dbReference type="GO" id="GO:0052689">
    <property type="term" value="F:carboxylic ester hydrolase activity"/>
    <property type="evidence" value="ECO:0007669"/>
    <property type="project" value="TreeGrafter"/>
</dbReference>
<evidence type="ECO:0000259" key="2">
    <source>
        <dbReference type="Pfam" id="PF00326"/>
    </source>
</evidence>
<dbReference type="RefSeq" id="WP_127201100.1">
    <property type="nucleotide sequence ID" value="NZ_RZNX01000017.1"/>
</dbReference>
<evidence type="ECO:0000313" key="6">
    <source>
        <dbReference type="Proteomes" id="UP000272464"/>
    </source>
</evidence>
<evidence type="ECO:0000313" key="5">
    <source>
        <dbReference type="EMBL" id="RUT27671.1"/>
    </source>
</evidence>
<dbReference type="InterPro" id="IPR006311">
    <property type="entry name" value="TAT_signal"/>
</dbReference>